<name>A0A125ACT8_9BURK</name>
<reference evidence="1 2" key="1">
    <citation type="submission" date="2015-11" db="EMBL/GenBank/DDBJ databases">
        <title>Expanding the genomic diversity of Burkholderia species for the development of highly accurate diagnostics.</title>
        <authorList>
            <person name="Sahl J."/>
            <person name="Keim P."/>
            <person name="Wagner D."/>
        </authorList>
    </citation>
    <scope>NUCLEOTIDE SEQUENCE [LARGE SCALE GENOMIC DNA]</scope>
    <source>
        <strain evidence="1 2">MSMB1301WGS</strain>
    </source>
</reference>
<gene>
    <name evidence="1" type="ORF">WT27_29115</name>
</gene>
<comment type="caution">
    <text evidence="1">The sequence shown here is derived from an EMBL/GenBank/DDBJ whole genome shotgun (WGS) entry which is preliminary data.</text>
</comment>
<dbReference type="EMBL" id="LPEQ01000047">
    <property type="protein sequence ID" value="KVV51876.1"/>
    <property type="molecule type" value="Genomic_DNA"/>
</dbReference>
<dbReference type="AlphaFoldDB" id="A0A125ACT8"/>
<organism evidence="1 2">
    <name type="scientific">Burkholderia territorii</name>
    <dbReference type="NCBI Taxonomy" id="1503055"/>
    <lineage>
        <taxon>Bacteria</taxon>
        <taxon>Pseudomonadati</taxon>
        <taxon>Pseudomonadota</taxon>
        <taxon>Betaproteobacteria</taxon>
        <taxon>Burkholderiales</taxon>
        <taxon>Burkholderiaceae</taxon>
        <taxon>Burkholderia</taxon>
        <taxon>Burkholderia cepacia complex</taxon>
    </lineage>
</organism>
<evidence type="ECO:0000313" key="2">
    <source>
        <dbReference type="Proteomes" id="UP000062317"/>
    </source>
</evidence>
<proteinExistence type="predicted"/>
<keyword evidence="2" id="KW-1185">Reference proteome</keyword>
<dbReference type="Proteomes" id="UP000062317">
    <property type="component" value="Unassembled WGS sequence"/>
</dbReference>
<sequence>MCRIVACGGAGVLNEIAAASAGNAREPERQCAGWRGPIVRARHRKASPPNGDERTSPCSGCHAAMVALVSRPA</sequence>
<protein>
    <submittedName>
        <fullName evidence="1">Uncharacterized protein</fullName>
    </submittedName>
</protein>
<evidence type="ECO:0000313" key="1">
    <source>
        <dbReference type="EMBL" id="KVV51876.1"/>
    </source>
</evidence>
<accession>A0A125ACT8</accession>